<feature type="region of interest" description="Disordered" evidence="1">
    <location>
        <begin position="115"/>
        <end position="191"/>
    </location>
</feature>
<evidence type="ECO:0000313" key="4">
    <source>
        <dbReference type="Proteomes" id="UP001586593"/>
    </source>
</evidence>
<organism evidence="3 4">
    <name type="scientific">Phialemonium thermophilum</name>
    <dbReference type="NCBI Taxonomy" id="223376"/>
    <lineage>
        <taxon>Eukaryota</taxon>
        <taxon>Fungi</taxon>
        <taxon>Dikarya</taxon>
        <taxon>Ascomycota</taxon>
        <taxon>Pezizomycotina</taxon>
        <taxon>Sordariomycetes</taxon>
        <taxon>Sordariomycetidae</taxon>
        <taxon>Cephalothecales</taxon>
        <taxon>Cephalothecaceae</taxon>
        <taxon>Phialemonium</taxon>
    </lineage>
</organism>
<evidence type="ECO:0000256" key="2">
    <source>
        <dbReference type="SAM" id="SignalP"/>
    </source>
</evidence>
<keyword evidence="2" id="KW-0732">Signal</keyword>
<evidence type="ECO:0000256" key="1">
    <source>
        <dbReference type="SAM" id="MobiDB-lite"/>
    </source>
</evidence>
<protein>
    <submittedName>
        <fullName evidence="3">Uncharacterized protein</fullName>
    </submittedName>
</protein>
<feature type="compositionally biased region" description="Low complexity" evidence="1">
    <location>
        <begin position="125"/>
        <end position="153"/>
    </location>
</feature>
<reference evidence="3 4" key="1">
    <citation type="journal article" date="2024" name="Commun. Biol.">
        <title>Comparative genomic analysis of thermophilic fungi reveals convergent evolutionary adaptations and gene losses.</title>
        <authorList>
            <person name="Steindorff A.S."/>
            <person name="Aguilar-Pontes M.V."/>
            <person name="Robinson A.J."/>
            <person name="Andreopoulos B."/>
            <person name="LaButti K."/>
            <person name="Kuo A."/>
            <person name="Mondo S."/>
            <person name="Riley R."/>
            <person name="Otillar R."/>
            <person name="Haridas S."/>
            <person name="Lipzen A."/>
            <person name="Grimwood J."/>
            <person name="Schmutz J."/>
            <person name="Clum A."/>
            <person name="Reid I.D."/>
            <person name="Moisan M.C."/>
            <person name="Butler G."/>
            <person name="Nguyen T.T.M."/>
            <person name="Dewar K."/>
            <person name="Conant G."/>
            <person name="Drula E."/>
            <person name="Henrissat B."/>
            <person name="Hansel C."/>
            <person name="Singer S."/>
            <person name="Hutchinson M.I."/>
            <person name="de Vries R.P."/>
            <person name="Natvig D.O."/>
            <person name="Powell A.J."/>
            <person name="Tsang A."/>
            <person name="Grigoriev I.V."/>
        </authorList>
    </citation>
    <scope>NUCLEOTIDE SEQUENCE [LARGE SCALE GENOMIC DNA]</scope>
    <source>
        <strain evidence="3 4">ATCC 24622</strain>
    </source>
</reference>
<feature type="signal peptide" evidence="2">
    <location>
        <begin position="1"/>
        <end position="17"/>
    </location>
</feature>
<name>A0ABR3WCC2_9PEZI</name>
<feature type="compositionally biased region" description="Low complexity" evidence="1">
    <location>
        <begin position="161"/>
        <end position="172"/>
    </location>
</feature>
<keyword evidence="4" id="KW-1185">Reference proteome</keyword>
<feature type="compositionally biased region" description="Pro residues" evidence="1">
    <location>
        <begin position="115"/>
        <end position="124"/>
    </location>
</feature>
<dbReference type="EMBL" id="JAZHXJ010000522">
    <property type="protein sequence ID" value="KAL1858355.1"/>
    <property type="molecule type" value="Genomic_DNA"/>
</dbReference>
<feature type="chain" id="PRO_5045673918" evidence="2">
    <location>
        <begin position="18"/>
        <end position="222"/>
    </location>
</feature>
<feature type="compositionally biased region" description="Polar residues" evidence="1">
    <location>
        <begin position="174"/>
        <end position="184"/>
    </location>
</feature>
<gene>
    <name evidence="3" type="ORF">VTK73DRAFT_7842</name>
</gene>
<evidence type="ECO:0000313" key="3">
    <source>
        <dbReference type="EMBL" id="KAL1858355.1"/>
    </source>
</evidence>
<proteinExistence type="predicted"/>
<sequence length="222" mass="22317">MHLLATLAVITAATVSATQIAYRAESVVALDRLMGRQLHICDFVPPPVTCERSCGPGYVECARPPNCYNPGLGQVCCSNGKYCDAGYVCTDAGCCPEDVPLSRCGATATLSVIPPPANTPPPSSSPASSAASTPSPSSSAPVPSSSASASETVPVPPSSTYPPSTTSESIPTYVPSSTAPGSNSTATFTPPPPVPAAAGRAKVEYLVAAALGAIGVWMSGIF</sequence>
<dbReference type="Proteomes" id="UP001586593">
    <property type="component" value="Unassembled WGS sequence"/>
</dbReference>
<accession>A0ABR3WCC2</accession>
<comment type="caution">
    <text evidence="3">The sequence shown here is derived from an EMBL/GenBank/DDBJ whole genome shotgun (WGS) entry which is preliminary data.</text>
</comment>